<keyword evidence="1" id="KW-0812">Transmembrane</keyword>
<reference evidence="2" key="1">
    <citation type="submission" date="2021-01" db="EMBL/GenBank/DDBJ databases">
        <title>Whole genome shotgun sequence of Demequina activiva NBRC 110675.</title>
        <authorList>
            <person name="Komaki H."/>
            <person name="Tamura T."/>
        </authorList>
    </citation>
    <scope>NUCLEOTIDE SEQUENCE</scope>
    <source>
        <strain evidence="2">NBRC 110675</strain>
    </source>
</reference>
<feature type="transmembrane region" description="Helical" evidence="1">
    <location>
        <begin position="56"/>
        <end position="78"/>
    </location>
</feature>
<feature type="transmembrane region" description="Helical" evidence="1">
    <location>
        <begin position="114"/>
        <end position="138"/>
    </location>
</feature>
<evidence type="ECO:0008006" key="4">
    <source>
        <dbReference type="Google" id="ProtNLM"/>
    </source>
</evidence>
<evidence type="ECO:0000313" key="2">
    <source>
        <dbReference type="EMBL" id="GIG53392.1"/>
    </source>
</evidence>
<keyword evidence="3" id="KW-1185">Reference proteome</keyword>
<gene>
    <name evidence="2" type="ORF">Dac01nite_01440</name>
</gene>
<comment type="caution">
    <text evidence="2">The sequence shown here is derived from an EMBL/GenBank/DDBJ whole genome shotgun (WGS) entry which is preliminary data.</text>
</comment>
<name>A0A919PZP1_9MICO</name>
<proteinExistence type="predicted"/>
<dbReference type="AlphaFoldDB" id="A0A919PZP1"/>
<protein>
    <recommendedName>
        <fullName evidence="4">DUF1761 domain-containing protein</fullName>
    </recommendedName>
</protein>
<dbReference type="Proteomes" id="UP000652354">
    <property type="component" value="Unassembled WGS sequence"/>
</dbReference>
<dbReference type="EMBL" id="BONR01000001">
    <property type="protein sequence ID" value="GIG53392.1"/>
    <property type="molecule type" value="Genomic_DNA"/>
</dbReference>
<organism evidence="2 3">
    <name type="scientific">Demequina activiva</name>
    <dbReference type="NCBI Taxonomy" id="1582364"/>
    <lineage>
        <taxon>Bacteria</taxon>
        <taxon>Bacillati</taxon>
        <taxon>Actinomycetota</taxon>
        <taxon>Actinomycetes</taxon>
        <taxon>Micrococcales</taxon>
        <taxon>Demequinaceae</taxon>
        <taxon>Demequina</taxon>
    </lineage>
</organism>
<accession>A0A919PZP1</accession>
<sequence length="139" mass="14878">MEWLSFDGVPWLGFGLAFVATFVLGWFWYSPQGFFKPWQKAVGFTDEDMKQANMGLAFGQMVVGNLLGLLVLVALLLALGIDSWWAAAGTGAVLGLALRGGAHLLHDGFALRGLVATWIDVAHDTLALAVSGLLIGLFL</sequence>
<feature type="transmembrane region" description="Helical" evidence="1">
    <location>
        <begin position="84"/>
        <end position="102"/>
    </location>
</feature>
<dbReference type="Pfam" id="PF08570">
    <property type="entry name" value="DUF1761"/>
    <property type="match status" value="1"/>
</dbReference>
<keyword evidence="1" id="KW-1133">Transmembrane helix</keyword>
<feature type="transmembrane region" description="Helical" evidence="1">
    <location>
        <begin position="12"/>
        <end position="29"/>
    </location>
</feature>
<dbReference type="InterPro" id="IPR013879">
    <property type="entry name" value="DUF1761"/>
</dbReference>
<dbReference type="RefSeq" id="WP_203652865.1">
    <property type="nucleotide sequence ID" value="NZ_BONR01000001.1"/>
</dbReference>
<evidence type="ECO:0000313" key="3">
    <source>
        <dbReference type="Proteomes" id="UP000652354"/>
    </source>
</evidence>
<evidence type="ECO:0000256" key="1">
    <source>
        <dbReference type="SAM" id="Phobius"/>
    </source>
</evidence>
<keyword evidence="1" id="KW-0472">Membrane</keyword>